<feature type="domain" description="HTH lacI-type" evidence="4">
    <location>
        <begin position="8"/>
        <end position="62"/>
    </location>
</feature>
<dbReference type="InterPro" id="IPR000843">
    <property type="entry name" value="HTH_LacI"/>
</dbReference>
<gene>
    <name evidence="5" type="ORF">LJ725_15605</name>
</gene>
<dbReference type="InterPro" id="IPR010982">
    <property type="entry name" value="Lambda_DNA-bd_dom_sf"/>
</dbReference>
<dbReference type="CDD" id="cd01392">
    <property type="entry name" value="HTH_LacI"/>
    <property type="match status" value="1"/>
</dbReference>
<dbReference type="SUPFAM" id="SSF47413">
    <property type="entry name" value="lambda repressor-like DNA-binding domains"/>
    <property type="match status" value="1"/>
</dbReference>
<protein>
    <submittedName>
        <fullName evidence="5">LacI family DNA-binding transcriptional regulator</fullName>
    </submittedName>
</protein>
<evidence type="ECO:0000313" key="6">
    <source>
        <dbReference type="Proteomes" id="UP001198862"/>
    </source>
</evidence>
<dbReference type="PANTHER" id="PTHR30146:SF138">
    <property type="entry name" value="TRANSCRIPTIONAL REGULATORY PROTEIN"/>
    <property type="match status" value="1"/>
</dbReference>
<comment type="caution">
    <text evidence="5">The sequence shown here is derived from an EMBL/GenBank/DDBJ whole genome shotgun (WGS) entry which is preliminary data.</text>
</comment>
<dbReference type="PANTHER" id="PTHR30146">
    <property type="entry name" value="LACI-RELATED TRANSCRIPTIONAL REPRESSOR"/>
    <property type="match status" value="1"/>
</dbReference>
<dbReference type="SMART" id="SM00354">
    <property type="entry name" value="HTH_LACI"/>
    <property type="match status" value="1"/>
</dbReference>
<dbReference type="Gene3D" id="1.10.260.40">
    <property type="entry name" value="lambda repressor-like DNA-binding domains"/>
    <property type="match status" value="1"/>
</dbReference>
<dbReference type="Proteomes" id="UP001198862">
    <property type="component" value="Unassembled WGS sequence"/>
</dbReference>
<sequence length="351" mass="37128">MTEIVSRATIRDVARTAGVSVGSVSRALNGGKNVSARVARDVAAAAEKLGYQPDFLARSLRTRTTGMVGCLVSDVANPLYASIVQAAEARLRDAGLLMVVANTANDPARERAMVAAFRSRRLDGILVAPGSDENDRAWRDLAAGGAPVVILDRDVPHLERPPEETQPWPAVLVDHREGARTATRYLIGLGHRRIALLTPGARMRPGRERIAGFRAAFAEADIDPAGAEVCLQESSMDFAQGDALALLQRERRPTAIIALGTRILAGALRAARDLGLAIPADLSVIAVGDTDLAAVHSPAITALRWSLEDVGRAAAELLLQRLRGTGGEGQARALLPVDLVLRDSCGPPASH</sequence>
<dbReference type="InterPro" id="IPR046335">
    <property type="entry name" value="LacI/GalR-like_sensor"/>
</dbReference>
<dbReference type="EMBL" id="JAJISD010000006">
    <property type="protein sequence ID" value="MCC8430400.1"/>
    <property type="molecule type" value="Genomic_DNA"/>
</dbReference>
<evidence type="ECO:0000256" key="2">
    <source>
        <dbReference type="ARBA" id="ARBA00023125"/>
    </source>
</evidence>
<dbReference type="InterPro" id="IPR028082">
    <property type="entry name" value="Peripla_BP_I"/>
</dbReference>
<keyword evidence="3" id="KW-0804">Transcription</keyword>
<evidence type="ECO:0000313" key="5">
    <source>
        <dbReference type="EMBL" id="MCC8430400.1"/>
    </source>
</evidence>
<name>A0ABS8KWH4_9HYPH</name>
<evidence type="ECO:0000256" key="1">
    <source>
        <dbReference type="ARBA" id="ARBA00023015"/>
    </source>
</evidence>
<dbReference type="GO" id="GO:0003677">
    <property type="term" value="F:DNA binding"/>
    <property type="evidence" value="ECO:0007669"/>
    <property type="project" value="UniProtKB-KW"/>
</dbReference>
<evidence type="ECO:0000256" key="3">
    <source>
        <dbReference type="ARBA" id="ARBA00023163"/>
    </source>
</evidence>
<dbReference type="PROSITE" id="PS50932">
    <property type="entry name" value="HTH_LACI_2"/>
    <property type="match status" value="1"/>
</dbReference>
<accession>A0ABS8KWH4</accession>
<proteinExistence type="predicted"/>
<evidence type="ECO:0000259" key="4">
    <source>
        <dbReference type="PROSITE" id="PS50932"/>
    </source>
</evidence>
<dbReference type="RefSeq" id="WP_268990676.1">
    <property type="nucleotide sequence ID" value="NZ_JAJISD010000006.1"/>
</dbReference>
<dbReference type="CDD" id="cd06281">
    <property type="entry name" value="PBP1_LacI-like"/>
    <property type="match status" value="1"/>
</dbReference>
<keyword evidence="1" id="KW-0805">Transcription regulation</keyword>
<reference evidence="5 6" key="1">
    <citation type="submission" date="2021-11" db="EMBL/GenBank/DDBJ databases">
        <authorList>
            <person name="Lee D.-H."/>
            <person name="Kim S.-B."/>
        </authorList>
    </citation>
    <scope>NUCLEOTIDE SEQUENCE [LARGE SCALE GENOMIC DNA]</scope>
    <source>
        <strain evidence="5 6">KCTC 52223</strain>
    </source>
</reference>
<dbReference type="SUPFAM" id="SSF53822">
    <property type="entry name" value="Periplasmic binding protein-like I"/>
    <property type="match status" value="1"/>
</dbReference>
<dbReference type="Pfam" id="PF00356">
    <property type="entry name" value="LacI"/>
    <property type="match status" value="1"/>
</dbReference>
<keyword evidence="2 5" id="KW-0238">DNA-binding</keyword>
<dbReference type="PROSITE" id="PS00356">
    <property type="entry name" value="HTH_LACI_1"/>
    <property type="match status" value="1"/>
</dbReference>
<dbReference type="Pfam" id="PF13377">
    <property type="entry name" value="Peripla_BP_3"/>
    <property type="match status" value="1"/>
</dbReference>
<keyword evidence="6" id="KW-1185">Reference proteome</keyword>
<organism evidence="5 6">
    <name type="scientific">Reyranella aquatilis</name>
    <dbReference type="NCBI Taxonomy" id="2035356"/>
    <lineage>
        <taxon>Bacteria</taxon>
        <taxon>Pseudomonadati</taxon>
        <taxon>Pseudomonadota</taxon>
        <taxon>Alphaproteobacteria</taxon>
        <taxon>Hyphomicrobiales</taxon>
        <taxon>Reyranellaceae</taxon>
        <taxon>Reyranella</taxon>
    </lineage>
</organism>
<dbReference type="Gene3D" id="3.40.50.2300">
    <property type="match status" value="2"/>
</dbReference>